<protein>
    <recommendedName>
        <fullName evidence="3">TsaB protein, required for threonylcarbamoyladenosine (T(6)A) formation in tRNA</fullName>
    </recommendedName>
</protein>
<evidence type="ECO:0000313" key="2">
    <source>
        <dbReference type="Proteomes" id="UP001447842"/>
    </source>
</evidence>
<organism evidence="1 2">
    <name type="scientific">Sulfurimonas diazotrophicus</name>
    <dbReference type="NCBI Taxonomy" id="3131939"/>
    <lineage>
        <taxon>Bacteria</taxon>
        <taxon>Pseudomonadati</taxon>
        <taxon>Campylobacterota</taxon>
        <taxon>Epsilonproteobacteria</taxon>
        <taxon>Campylobacterales</taxon>
        <taxon>Sulfurimonadaceae</taxon>
        <taxon>Sulfurimonas</taxon>
    </lineage>
</organism>
<dbReference type="InterPro" id="IPR043129">
    <property type="entry name" value="ATPase_NBD"/>
</dbReference>
<sequence length="150" mass="16509">MHDAVVIALTTPIVVGIYKDGELVERYESAKQSSDSLPELFETILKKYTLGNLVYAKGPGSFMAIKIAYLYLKTLSIVLGSRLLAADAFYFNGNRPLKAVGKLYFVKMADTIKTQKFETPVEADFSLPSHLNLNDFSDDALPYYGIGAVG</sequence>
<keyword evidence="2" id="KW-1185">Reference proteome</keyword>
<dbReference type="SUPFAM" id="SSF53067">
    <property type="entry name" value="Actin-like ATPase domain"/>
    <property type="match status" value="1"/>
</dbReference>
<accession>A0ABZ3H8J1</accession>
<reference evidence="1 2" key="1">
    <citation type="submission" date="2024-03" db="EMBL/GenBank/DDBJ databases">
        <title>Sulfurimonas sp. HSL3-1.</title>
        <authorList>
            <person name="Wang S."/>
        </authorList>
    </citation>
    <scope>NUCLEOTIDE SEQUENCE [LARGE SCALE GENOMIC DNA]</scope>
    <source>
        <strain evidence="1 2">HSL3-1</strain>
    </source>
</reference>
<evidence type="ECO:0008006" key="3">
    <source>
        <dbReference type="Google" id="ProtNLM"/>
    </source>
</evidence>
<evidence type="ECO:0000313" key="1">
    <source>
        <dbReference type="EMBL" id="XAU14484.1"/>
    </source>
</evidence>
<gene>
    <name evidence="1" type="ORF">WCY31_09530</name>
</gene>
<dbReference type="RefSeq" id="WP_345972203.1">
    <property type="nucleotide sequence ID" value="NZ_CP147920.1"/>
</dbReference>
<proteinExistence type="predicted"/>
<name>A0ABZ3H8J1_9BACT</name>
<dbReference type="EMBL" id="CP147920">
    <property type="protein sequence ID" value="XAU14484.1"/>
    <property type="molecule type" value="Genomic_DNA"/>
</dbReference>
<dbReference type="Gene3D" id="3.30.420.40">
    <property type="match status" value="1"/>
</dbReference>
<dbReference type="Proteomes" id="UP001447842">
    <property type="component" value="Chromosome"/>
</dbReference>